<reference evidence="3 4" key="1">
    <citation type="submission" date="2020-10" db="EMBL/GenBank/DDBJ databases">
        <title>Complete genome sequence of Paludibaculum fermentans P105T, a facultatively anaerobic acidobacterium capable of dissimilatory Fe(III) reduction.</title>
        <authorList>
            <person name="Dedysh S.N."/>
            <person name="Beletsky A.V."/>
            <person name="Kulichevskaya I.S."/>
            <person name="Mardanov A.V."/>
            <person name="Ravin N.V."/>
        </authorList>
    </citation>
    <scope>NUCLEOTIDE SEQUENCE [LARGE SCALE GENOMIC DNA]</scope>
    <source>
        <strain evidence="3 4">P105</strain>
    </source>
</reference>
<organism evidence="3 4">
    <name type="scientific">Paludibaculum fermentans</name>
    <dbReference type="NCBI Taxonomy" id="1473598"/>
    <lineage>
        <taxon>Bacteria</taxon>
        <taxon>Pseudomonadati</taxon>
        <taxon>Acidobacteriota</taxon>
        <taxon>Terriglobia</taxon>
        <taxon>Bryobacterales</taxon>
        <taxon>Bryobacteraceae</taxon>
        <taxon>Paludibaculum</taxon>
    </lineage>
</organism>
<evidence type="ECO:0000313" key="4">
    <source>
        <dbReference type="Proteomes" id="UP000593892"/>
    </source>
</evidence>
<dbReference type="GO" id="GO:0032259">
    <property type="term" value="P:methylation"/>
    <property type="evidence" value="ECO:0007669"/>
    <property type="project" value="UniProtKB-KW"/>
</dbReference>
<keyword evidence="1 3" id="KW-0489">Methyltransferase</keyword>
<dbReference type="InterPro" id="IPR038375">
    <property type="entry name" value="NDUFAF7_sf"/>
</dbReference>
<dbReference type="InterPro" id="IPR029063">
    <property type="entry name" value="SAM-dependent_MTases_sf"/>
</dbReference>
<proteinExistence type="predicted"/>
<name>A0A7S7NM31_PALFE</name>
<keyword evidence="2 3" id="KW-0808">Transferase</keyword>
<dbReference type="GO" id="GO:0035243">
    <property type="term" value="F:protein-arginine omega-N symmetric methyltransferase activity"/>
    <property type="evidence" value="ECO:0007669"/>
    <property type="project" value="TreeGrafter"/>
</dbReference>
<dbReference type="AlphaFoldDB" id="A0A7S7NM31"/>
<dbReference type="Gene3D" id="3.40.50.150">
    <property type="entry name" value="Vaccinia Virus protein VP39"/>
    <property type="match status" value="1"/>
</dbReference>
<dbReference type="PANTHER" id="PTHR12049">
    <property type="entry name" value="PROTEIN ARGININE METHYLTRANSFERASE NDUFAF7, MITOCHONDRIAL"/>
    <property type="match status" value="1"/>
</dbReference>
<dbReference type="InterPro" id="IPR003788">
    <property type="entry name" value="NDUFAF7"/>
</dbReference>
<dbReference type="PANTHER" id="PTHR12049:SF7">
    <property type="entry name" value="PROTEIN ARGININE METHYLTRANSFERASE NDUFAF7, MITOCHONDRIAL"/>
    <property type="match status" value="1"/>
</dbReference>
<dbReference type="KEGG" id="pfer:IRI77_25240"/>
<dbReference type="Gene3D" id="3.40.50.12710">
    <property type="match status" value="1"/>
</dbReference>
<dbReference type="RefSeq" id="WP_194447767.1">
    <property type="nucleotide sequence ID" value="NZ_CP063849.1"/>
</dbReference>
<dbReference type="EMBL" id="CP063849">
    <property type="protein sequence ID" value="QOY86098.1"/>
    <property type="molecule type" value="Genomic_DNA"/>
</dbReference>
<evidence type="ECO:0000256" key="1">
    <source>
        <dbReference type="ARBA" id="ARBA00022603"/>
    </source>
</evidence>
<accession>A0A7S7NM31</accession>
<protein>
    <submittedName>
        <fullName evidence="3">SAM-dependent methyltransferase</fullName>
    </submittedName>
</protein>
<gene>
    <name evidence="3" type="ORF">IRI77_25240</name>
</gene>
<evidence type="ECO:0000256" key="2">
    <source>
        <dbReference type="ARBA" id="ARBA00022679"/>
    </source>
</evidence>
<evidence type="ECO:0000313" key="3">
    <source>
        <dbReference type="EMBL" id="QOY86098.1"/>
    </source>
</evidence>
<dbReference type="Proteomes" id="UP000593892">
    <property type="component" value="Chromosome"/>
</dbReference>
<sequence>MTAAGHLLAAGIGAQGPILFSRFMEVALYHPEHGYYRRARREQGADPFGMHGDFYTATQLQPVFGRLIAAQCAHWQQQLGAGEAFHVVEWGAGRGEMAEHLSSFRYSAVDVDGGEVPAAFEGVIFCNELFDALPVEAVRVCRREARMMRVGLSDGRFVWVEGEPLTGPWLPYAVNLCARIAEIREEEEVWLELPVGLESLLARMTRPLTRGFVLAIDYGYTEREIIRFPRGTLMAYRRHQALDDVLLNPGEQDITAHVPFTHLEHCAQALGLLTTPLRSLTQLLMSAGEADQFAGALAAPDDAAALRLRMQLKSLLFGLGETFRCLVMEKRSG</sequence>
<dbReference type="Pfam" id="PF02636">
    <property type="entry name" value="Methyltransf_28"/>
    <property type="match status" value="1"/>
</dbReference>
<dbReference type="SUPFAM" id="SSF53335">
    <property type="entry name" value="S-adenosyl-L-methionine-dependent methyltransferases"/>
    <property type="match status" value="1"/>
</dbReference>
<keyword evidence="4" id="KW-1185">Reference proteome</keyword>